<reference evidence="2" key="1">
    <citation type="journal article" date="2022" name="Arch. Microbiol.">
        <title>Microbulbifer okhotskensis sp. nov., isolated from a deep bottom sediment of the Okhotsk Sea.</title>
        <authorList>
            <person name="Romanenko L."/>
            <person name="Kurilenko V."/>
            <person name="Otstavnykh N."/>
            <person name="Velansky P."/>
            <person name="Isaeva M."/>
            <person name="Mikhailov V."/>
        </authorList>
    </citation>
    <scope>NUCLEOTIDE SEQUENCE</scope>
    <source>
        <strain evidence="2">OS29</strain>
    </source>
</reference>
<comment type="caution">
    <text evidence="2">The sequence shown here is derived from an EMBL/GenBank/DDBJ whole genome shotgun (WGS) entry which is preliminary data.</text>
</comment>
<evidence type="ECO:0000313" key="2">
    <source>
        <dbReference type="EMBL" id="MCO1334799.1"/>
    </source>
</evidence>
<gene>
    <name evidence="2" type="ORF">MO867_10650</name>
</gene>
<dbReference type="Pfam" id="PF18648">
    <property type="entry name" value="ADPRTs_Tse2"/>
    <property type="match status" value="1"/>
</dbReference>
<keyword evidence="3" id="KW-1185">Reference proteome</keyword>
<dbReference type="AlphaFoldDB" id="A0A9X2J5V6"/>
<dbReference type="EMBL" id="JALBWM010000038">
    <property type="protein sequence ID" value="MCO1334799.1"/>
    <property type="molecule type" value="Genomic_DNA"/>
</dbReference>
<accession>A0A9X2J5V6</accession>
<sequence>MSGNELYITYEELLKLEGFSSSSTGMIQAQGIDTMYLDDIQVIIANAKGVQALDREAINKLPLTGWVCRFPASMHPPHGLKLVRTDDHHFTIAPTRNMSLRKFETLVKELTVSAITIFKKQGRAV</sequence>
<evidence type="ECO:0000313" key="3">
    <source>
        <dbReference type="Proteomes" id="UP001139028"/>
    </source>
</evidence>
<dbReference type="InterPro" id="IPR041018">
    <property type="entry name" value="ADPRTs_Tse2"/>
</dbReference>
<dbReference type="Proteomes" id="UP001139028">
    <property type="component" value="Unassembled WGS sequence"/>
</dbReference>
<proteinExistence type="predicted"/>
<organism evidence="2 3">
    <name type="scientific">Microbulbifer okhotskensis</name>
    <dbReference type="NCBI Taxonomy" id="2926617"/>
    <lineage>
        <taxon>Bacteria</taxon>
        <taxon>Pseudomonadati</taxon>
        <taxon>Pseudomonadota</taxon>
        <taxon>Gammaproteobacteria</taxon>
        <taxon>Cellvibrionales</taxon>
        <taxon>Microbulbiferaceae</taxon>
        <taxon>Microbulbifer</taxon>
    </lineage>
</organism>
<evidence type="ECO:0000259" key="1">
    <source>
        <dbReference type="Pfam" id="PF18648"/>
    </source>
</evidence>
<feature type="domain" description="Tse2 ADP-ribosyltransferase toxin" evidence="1">
    <location>
        <begin position="48"/>
        <end position="110"/>
    </location>
</feature>
<protein>
    <recommendedName>
        <fullName evidence="1">Tse2 ADP-ribosyltransferase toxin domain-containing protein</fullName>
    </recommendedName>
</protein>
<dbReference type="RefSeq" id="WP_252466455.1">
    <property type="nucleotide sequence ID" value="NZ_JALBWM010000038.1"/>
</dbReference>
<name>A0A9X2J5V6_9GAMM</name>